<dbReference type="Gene3D" id="2.60.40.60">
    <property type="entry name" value="Cadherins"/>
    <property type="match status" value="2"/>
</dbReference>
<dbReference type="GO" id="GO:0016020">
    <property type="term" value="C:membrane"/>
    <property type="evidence" value="ECO:0007669"/>
    <property type="project" value="InterPro"/>
</dbReference>
<dbReference type="InterPro" id="IPR013783">
    <property type="entry name" value="Ig-like_fold"/>
</dbReference>
<evidence type="ECO:0000259" key="2">
    <source>
        <dbReference type="PROSITE" id="PS50268"/>
    </source>
</evidence>
<dbReference type="NCBIfam" id="TIGR03804">
    <property type="entry name" value="para_beta_helix"/>
    <property type="match status" value="1"/>
</dbReference>
<dbReference type="eggNOG" id="COG2373">
    <property type="taxonomic scope" value="Bacteria"/>
</dbReference>
<dbReference type="EMBL" id="JH600070">
    <property type="protein sequence ID" value="EIJ41933.1"/>
    <property type="molecule type" value="Genomic_DNA"/>
</dbReference>
<dbReference type="InterPro" id="IPR022441">
    <property type="entry name" value="Para_beta_helix_rpt-2"/>
</dbReference>
<dbReference type="STRING" id="395493.BegalDRAFT_1030"/>
<accession>I3CE90</accession>
<dbReference type="Proteomes" id="UP000005744">
    <property type="component" value="Unassembled WGS sequence"/>
</dbReference>
<dbReference type="CDD" id="cd11304">
    <property type="entry name" value="Cadherin_repeat"/>
    <property type="match status" value="2"/>
</dbReference>
<feature type="signal peptide" evidence="1">
    <location>
        <begin position="1"/>
        <end position="33"/>
    </location>
</feature>
<dbReference type="Gene3D" id="2.160.20.10">
    <property type="entry name" value="Single-stranded right-handed beta-helix, Pectin lyase-like"/>
    <property type="match status" value="1"/>
</dbReference>
<evidence type="ECO:0000313" key="4">
    <source>
        <dbReference type="Proteomes" id="UP000005744"/>
    </source>
</evidence>
<dbReference type="Pfam" id="PF13229">
    <property type="entry name" value="Beta_helix"/>
    <property type="match status" value="1"/>
</dbReference>
<dbReference type="NCBIfam" id="NF012200">
    <property type="entry name" value="choice_anch_D"/>
    <property type="match status" value="4"/>
</dbReference>
<proteinExistence type="predicted"/>
<dbReference type="SUPFAM" id="SSF51126">
    <property type="entry name" value="Pectin lyase-like"/>
    <property type="match status" value="1"/>
</dbReference>
<dbReference type="HOGENOM" id="CLU_258822_0_0_6"/>
<feature type="domain" description="Cadherin" evidence="2">
    <location>
        <begin position="1017"/>
        <end position="1115"/>
    </location>
</feature>
<dbReference type="PROSITE" id="PS50268">
    <property type="entry name" value="CADHERIN_2"/>
    <property type="match status" value="2"/>
</dbReference>
<dbReference type="InterPro" id="IPR011050">
    <property type="entry name" value="Pectin_lyase_fold/virulence"/>
</dbReference>
<feature type="domain" description="Cadherin" evidence="2">
    <location>
        <begin position="1122"/>
        <end position="1223"/>
    </location>
</feature>
<reference evidence="3 4" key="1">
    <citation type="submission" date="2011-11" db="EMBL/GenBank/DDBJ databases">
        <title>Improved High-Quality Draft sequence of Beggiatoa alba B18lD.</title>
        <authorList>
            <consortium name="US DOE Joint Genome Institute"/>
            <person name="Lucas S."/>
            <person name="Han J."/>
            <person name="Lapidus A."/>
            <person name="Cheng J.-F."/>
            <person name="Goodwin L."/>
            <person name="Pitluck S."/>
            <person name="Peters L."/>
            <person name="Mikhailova N."/>
            <person name="Held B."/>
            <person name="Detter J.C."/>
            <person name="Han C."/>
            <person name="Tapia R."/>
            <person name="Land M."/>
            <person name="Hauser L."/>
            <person name="Kyrpides N."/>
            <person name="Ivanova N."/>
            <person name="Pagani I."/>
            <person name="Samuel K."/>
            <person name="Teske A."/>
            <person name="Mueller J."/>
            <person name="Woyke T."/>
        </authorList>
    </citation>
    <scope>NUCLEOTIDE SEQUENCE [LARGE SCALE GENOMIC DNA]</scope>
    <source>
        <strain evidence="3 4">B18LD</strain>
    </source>
</reference>
<dbReference type="InterPro" id="IPR015919">
    <property type="entry name" value="Cadherin-like_sf"/>
</dbReference>
<keyword evidence="4" id="KW-1185">Reference proteome</keyword>
<keyword evidence="1" id="KW-0732">Signal</keyword>
<dbReference type="InterPro" id="IPR002126">
    <property type="entry name" value="Cadherin-like_dom"/>
</dbReference>
<dbReference type="Gene3D" id="2.60.40.10">
    <property type="entry name" value="Immunoglobulins"/>
    <property type="match status" value="4"/>
</dbReference>
<evidence type="ECO:0000313" key="3">
    <source>
        <dbReference type="EMBL" id="EIJ41933.1"/>
    </source>
</evidence>
<organism evidence="3 4">
    <name type="scientific">Beggiatoa alba B18LD</name>
    <dbReference type="NCBI Taxonomy" id="395493"/>
    <lineage>
        <taxon>Bacteria</taxon>
        <taxon>Pseudomonadati</taxon>
        <taxon>Pseudomonadota</taxon>
        <taxon>Gammaproteobacteria</taxon>
        <taxon>Thiotrichales</taxon>
        <taxon>Thiotrichaceae</taxon>
        <taxon>Beggiatoa</taxon>
    </lineage>
</organism>
<dbReference type="OrthoDB" id="5618630at2"/>
<protein>
    <submittedName>
        <fullName evidence="3">Parallel beta-helix repeat (Two copies)</fullName>
    </submittedName>
</protein>
<evidence type="ECO:0000256" key="1">
    <source>
        <dbReference type="SAM" id="SignalP"/>
    </source>
</evidence>
<dbReference type="SUPFAM" id="SSF49313">
    <property type="entry name" value="Cadherin-like"/>
    <property type="match status" value="2"/>
</dbReference>
<sequence length="1334" mass="140058">MIIPIIPFFNRFFIYRWVCVVLLSLGMVNLAQATTFLVTNTADSGTGSLRQAIIDANANAGIDTVSFNILGGTLPHVISLLSPLPEITDFVFIDGTSEPDFITEGVPVVRLDGINAGLTANGLVISAGASTIKALIIENFQQNGIVLSSGSGNVISNCYIGADGHGLPFRPNAGYGILLDDSSLNLIESNLIASNGLAGIAMIGTSSNNELQENSIYANGSVNIDLNDDGVTVNDVGDSDTGANGLQNYPVLDYAYNNKVVGQLNSTDATSFRLEFFANPAPNVHSSGYGGGTRFLGSMTVTTSGNVANFTFPYTPVMGHSYISATATNLSTVETSEYSLTIEESKPIYTSLPLPATPLTFSSPVGVGSSPVRLQIVADGNVPLSLTVQSPVGANAGDFSTSFVGNKVLLGGESLEIDVVCTPTATGARTAGLTILSDDANFLSVTYPLDCDGVVASVAGFASNPVAGSTINLSSVVGSSVIATVDISETGNSDLNVTADPLSSTKPADFTLISSSSFVIPDGGSPQSMVVSCTPSAVGTESATLTLRTNDPAHPTAVYTIQCTGTAAAQAGFASNPLPNASINVSGVVGSATLASITISEVGSVDLNVVIASLTSSQPADFTLISASSFVIPDGGSPQTVIVRCTPSIIGTESATLVLQTNDPLLPTVDYTINCIGTSAPQAGFSSIPIPNSTLTFISEVGTPSTNTITVLETGNAALTVTVAPLTGSSDFSLLTGTGSFTIADGGSPAPILVRCLPSMAGTSTATLSLSSNDPSQPTLAYFLVCIGTNPIPVDPTPIDENLPPTDIFLSNTVLFKQDAIGTVVGTFSSTDPNAGDTHTYLLANDSNGRFSLLGNQLITNQIFEIIDSSYTISVTSIDNKGLSLTKQFLLTVSGAEITGLIQTDLGVSGDTVTIDAPEHITVTGLIKPASQHIGVSADIMVTYDWISSDQRYTLSIPLTLQSHIVLGKEIPITLFKGHLNFLTGEFHVTLGYRFGNTLIKNEIVHLTVNTNNAPTALALSNIQIGEYSTRGTTIGTVSATDADKQEQFRYALLDNDDGRFMLVGNQLQVANGSLLQANDNHDYHVNIRAIDIAGATIDSQFNLQVVENNNLPLTLQLTRDSVMENSLNGTIIGRLIINQQKTDDYQYQLIDDAQGRFQIIQDLLIVSNTQLIDYEQATEHHLTVSAETGNGVAITQDFTIQVINQQDLKVQGQWVNGTDPQTGTIQLTLTPDNQDIGQEVGLIIVGVYMQSGYLVDFFNLTPEGWQVWDKALTSLQSLQSITLSPTLTLPVWQGSLSAFSDGSLAIYAGYYVIEPTTGKSVLVYDLQPFIIEF</sequence>
<dbReference type="eggNOG" id="COG3420">
    <property type="taxonomic scope" value="Bacteria"/>
</dbReference>
<dbReference type="InterPro" id="IPR012334">
    <property type="entry name" value="Pectin_lyas_fold"/>
</dbReference>
<dbReference type="GO" id="GO:0005509">
    <property type="term" value="F:calcium ion binding"/>
    <property type="evidence" value="ECO:0007669"/>
    <property type="project" value="InterPro"/>
</dbReference>
<dbReference type="SMART" id="SM00710">
    <property type="entry name" value="PbH1"/>
    <property type="match status" value="4"/>
</dbReference>
<dbReference type="InterPro" id="IPR039448">
    <property type="entry name" value="Beta_helix"/>
</dbReference>
<gene>
    <name evidence="3" type="ORF">BegalDRAFT_1030</name>
</gene>
<name>I3CE90_9GAMM</name>
<feature type="chain" id="PRO_5003668792" evidence="1">
    <location>
        <begin position="34"/>
        <end position="1334"/>
    </location>
</feature>
<dbReference type="InterPro" id="IPR006626">
    <property type="entry name" value="PbH1"/>
</dbReference>
<dbReference type="eggNOG" id="COG3405">
    <property type="taxonomic scope" value="Bacteria"/>
</dbReference>
<dbReference type="RefSeq" id="WP_002684333.1">
    <property type="nucleotide sequence ID" value="NZ_JH600070.1"/>
</dbReference>
<dbReference type="GO" id="GO:0007156">
    <property type="term" value="P:homophilic cell adhesion via plasma membrane adhesion molecules"/>
    <property type="evidence" value="ECO:0007669"/>
    <property type="project" value="InterPro"/>
</dbReference>